<evidence type="ECO:0000313" key="2">
    <source>
        <dbReference type="Proteomes" id="UP000619078"/>
    </source>
</evidence>
<evidence type="ECO:0000313" key="1">
    <source>
        <dbReference type="EMBL" id="MBD1393354.1"/>
    </source>
</evidence>
<keyword evidence="2" id="KW-1185">Reference proteome</keyword>
<dbReference type="Proteomes" id="UP000619078">
    <property type="component" value="Unassembled WGS sequence"/>
</dbReference>
<comment type="caution">
    <text evidence="1">The sequence shown here is derived from an EMBL/GenBank/DDBJ whole genome shotgun (WGS) entry which is preliminary data.</text>
</comment>
<reference evidence="1" key="1">
    <citation type="submission" date="2020-09" db="EMBL/GenBank/DDBJ databases">
        <title>Novel species of Mucilaginibacter isolated from a glacier on the Tibetan Plateau.</title>
        <authorList>
            <person name="Liu Q."/>
            <person name="Xin Y.-H."/>
        </authorList>
    </citation>
    <scope>NUCLEOTIDE SEQUENCE</scope>
    <source>
        <strain evidence="1">ZB1P21</strain>
    </source>
</reference>
<name>A0A926S2M5_9SPHI</name>
<dbReference type="EMBL" id="JACWMX010000003">
    <property type="protein sequence ID" value="MBD1393354.1"/>
    <property type="molecule type" value="Genomic_DNA"/>
</dbReference>
<sequence length="75" mass="8564">MADSKSGGNKNSLPSVCYAESAAEDCGCELCQQRHGYRIMYNIKTKHFYRQYHGKLKIDQDEKSGNIIGMDWSKK</sequence>
<dbReference type="RefSeq" id="WP_191163083.1">
    <property type="nucleotide sequence ID" value="NZ_JACWMX010000003.1"/>
</dbReference>
<dbReference type="AlphaFoldDB" id="A0A926S2M5"/>
<evidence type="ECO:0008006" key="3">
    <source>
        <dbReference type="Google" id="ProtNLM"/>
    </source>
</evidence>
<accession>A0A926S2M5</accession>
<gene>
    <name evidence="1" type="ORF">IDJ76_09610</name>
</gene>
<proteinExistence type="predicted"/>
<protein>
    <recommendedName>
        <fullName evidence="3">Transposase</fullName>
    </recommendedName>
</protein>
<organism evidence="1 2">
    <name type="scientific">Mucilaginibacter glaciei</name>
    <dbReference type="NCBI Taxonomy" id="2772109"/>
    <lineage>
        <taxon>Bacteria</taxon>
        <taxon>Pseudomonadati</taxon>
        <taxon>Bacteroidota</taxon>
        <taxon>Sphingobacteriia</taxon>
        <taxon>Sphingobacteriales</taxon>
        <taxon>Sphingobacteriaceae</taxon>
        <taxon>Mucilaginibacter</taxon>
    </lineage>
</organism>